<evidence type="ECO:0000313" key="2">
    <source>
        <dbReference type="EMBL" id="TSO98510.1"/>
    </source>
</evidence>
<feature type="region of interest" description="Disordered" evidence="1">
    <location>
        <begin position="1"/>
        <end position="77"/>
    </location>
</feature>
<keyword evidence="3" id="KW-1185">Reference proteome</keyword>
<protein>
    <submittedName>
        <fullName evidence="2">Uncharacterized protein</fullName>
    </submittedName>
</protein>
<dbReference type="Proteomes" id="UP000319801">
    <property type="component" value="Unassembled WGS sequence"/>
</dbReference>
<evidence type="ECO:0000313" key="3">
    <source>
        <dbReference type="Proteomes" id="UP000319801"/>
    </source>
</evidence>
<accession>A0A556UFY0</accession>
<dbReference type="AlphaFoldDB" id="A0A556UFY0"/>
<dbReference type="OrthoDB" id="10053234at2759"/>
<dbReference type="EMBL" id="VCAZ01000072">
    <property type="protein sequence ID" value="TSO98510.1"/>
    <property type="molecule type" value="Genomic_DNA"/>
</dbReference>
<sequence length="127" mass="13997">MGYAVGMEESSADSSRFGSSGTLSQSSSQFSSEQEDRSNTESQNRPSFITRTRLSSEEVEKGERETRTQEKGKENVVLAPSESSFKIDSSPIASSRLRWLKAISKVRVNLHQVGKRASECAAVFSKK</sequence>
<organism evidence="2 3">
    <name type="scientific">Bagarius yarrelli</name>
    <name type="common">Goonch</name>
    <name type="synonym">Bagrus yarrelli</name>
    <dbReference type="NCBI Taxonomy" id="175774"/>
    <lineage>
        <taxon>Eukaryota</taxon>
        <taxon>Metazoa</taxon>
        <taxon>Chordata</taxon>
        <taxon>Craniata</taxon>
        <taxon>Vertebrata</taxon>
        <taxon>Euteleostomi</taxon>
        <taxon>Actinopterygii</taxon>
        <taxon>Neopterygii</taxon>
        <taxon>Teleostei</taxon>
        <taxon>Ostariophysi</taxon>
        <taxon>Siluriformes</taxon>
        <taxon>Sisoridae</taxon>
        <taxon>Sisorinae</taxon>
        <taxon>Bagarius</taxon>
    </lineage>
</organism>
<comment type="caution">
    <text evidence="2">The sequence shown here is derived from an EMBL/GenBank/DDBJ whole genome shotgun (WGS) entry which is preliminary data.</text>
</comment>
<name>A0A556UFY0_BAGYA</name>
<gene>
    <name evidence="2" type="ORF">Baya_10592</name>
</gene>
<feature type="compositionally biased region" description="Low complexity" evidence="1">
    <location>
        <begin position="12"/>
        <end position="32"/>
    </location>
</feature>
<proteinExistence type="predicted"/>
<feature type="compositionally biased region" description="Polar residues" evidence="1">
    <location>
        <begin position="40"/>
        <end position="53"/>
    </location>
</feature>
<reference evidence="2 3" key="1">
    <citation type="journal article" date="2019" name="Genome Biol. Evol.">
        <title>Whole-Genome Sequencing of the Giant Devil Catfish, Bagarius yarrelli.</title>
        <authorList>
            <person name="Jiang W."/>
            <person name="Lv Y."/>
            <person name="Cheng L."/>
            <person name="Yang K."/>
            <person name="Chao B."/>
            <person name="Wang X."/>
            <person name="Li Y."/>
            <person name="Pan X."/>
            <person name="You X."/>
            <person name="Zhang Y."/>
            <person name="Yang J."/>
            <person name="Li J."/>
            <person name="Zhang X."/>
            <person name="Liu S."/>
            <person name="Sun C."/>
            <person name="Yang J."/>
            <person name="Shi Q."/>
        </authorList>
    </citation>
    <scope>NUCLEOTIDE SEQUENCE [LARGE SCALE GENOMIC DNA]</scope>
    <source>
        <strain evidence="2">JWS20170419001</strain>
        <tissue evidence="2">Muscle</tissue>
    </source>
</reference>
<feature type="compositionally biased region" description="Basic and acidic residues" evidence="1">
    <location>
        <begin position="54"/>
        <end position="74"/>
    </location>
</feature>
<evidence type="ECO:0000256" key="1">
    <source>
        <dbReference type="SAM" id="MobiDB-lite"/>
    </source>
</evidence>